<sequence>MFGIWAGRRQYRVSLKKDQEGFDGLLHPPAFFNIGADRGYLFYSGQPPFCRHCRSFGHQAAGCERLKCRNCGEIGHVVAECRAPRFCNGCGAQGHIFKDCPARRRTYADAAGGGEGPGKVDLSLRPLDEVIGEVLADVEPPAQPEKVLDLLALEGAGLSTGVWADEMVSGMSDDPGLSVGLRRQRSPSAREGGESSLSDGAEPARLVKSRRKKKKKVRGPAASAARDLSDEAPIEVFNRFSVLCPTHGTDLRALEENPSWPREGEGTQPPADLVVPETAVIELESAVLGVTGSVGSGVLDLADSVGSLAAGQGTAAMDSSSSPERAFVAPVSPNSEDYLVGVSGESGGVVK</sequence>
<dbReference type="Proteomes" id="UP001157502">
    <property type="component" value="Chromosome 28"/>
</dbReference>
<name>A0ACC2FHH5_DALPE</name>
<evidence type="ECO:0000313" key="2">
    <source>
        <dbReference type="Proteomes" id="UP001157502"/>
    </source>
</evidence>
<evidence type="ECO:0000313" key="1">
    <source>
        <dbReference type="EMBL" id="KAJ7990695.1"/>
    </source>
</evidence>
<comment type="caution">
    <text evidence="1">The sequence shown here is derived from an EMBL/GenBank/DDBJ whole genome shotgun (WGS) entry which is preliminary data.</text>
</comment>
<accession>A0ACC2FHH5</accession>
<dbReference type="EMBL" id="CM055755">
    <property type="protein sequence ID" value="KAJ7990695.1"/>
    <property type="molecule type" value="Genomic_DNA"/>
</dbReference>
<reference evidence="1" key="1">
    <citation type="submission" date="2021-05" db="EMBL/GenBank/DDBJ databases">
        <authorList>
            <person name="Pan Q."/>
            <person name="Jouanno E."/>
            <person name="Zahm M."/>
            <person name="Klopp C."/>
            <person name="Cabau C."/>
            <person name="Louis A."/>
            <person name="Berthelot C."/>
            <person name="Parey E."/>
            <person name="Roest Crollius H."/>
            <person name="Montfort J."/>
            <person name="Robinson-Rechavi M."/>
            <person name="Bouchez O."/>
            <person name="Lampietro C."/>
            <person name="Lopez Roques C."/>
            <person name="Donnadieu C."/>
            <person name="Postlethwait J."/>
            <person name="Bobe J."/>
            <person name="Dillon D."/>
            <person name="Chandos A."/>
            <person name="von Hippel F."/>
            <person name="Guiguen Y."/>
        </authorList>
    </citation>
    <scope>NUCLEOTIDE SEQUENCE</scope>
    <source>
        <strain evidence="1">YG-Jan2019</strain>
    </source>
</reference>
<protein>
    <submittedName>
        <fullName evidence="1">Uncharacterized protein</fullName>
    </submittedName>
</protein>
<organism evidence="1 2">
    <name type="scientific">Dallia pectoralis</name>
    <name type="common">Alaska blackfish</name>
    <dbReference type="NCBI Taxonomy" id="75939"/>
    <lineage>
        <taxon>Eukaryota</taxon>
        <taxon>Metazoa</taxon>
        <taxon>Chordata</taxon>
        <taxon>Craniata</taxon>
        <taxon>Vertebrata</taxon>
        <taxon>Euteleostomi</taxon>
        <taxon>Actinopterygii</taxon>
        <taxon>Neopterygii</taxon>
        <taxon>Teleostei</taxon>
        <taxon>Protacanthopterygii</taxon>
        <taxon>Esociformes</taxon>
        <taxon>Umbridae</taxon>
        <taxon>Dallia</taxon>
    </lineage>
</organism>
<proteinExistence type="predicted"/>
<gene>
    <name evidence="1" type="ORF">DPEC_G00303060</name>
</gene>
<keyword evidence="2" id="KW-1185">Reference proteome</keyword>